<comment type="caution">
    <text evidence="11">The sequence shown here is derived from an EMBL/GenBank/DDBJ whole genome shotgun (WGS) entry which is preliminary data.</text>
</comment>
<sequence>MWLRIIGAIAFTATFGIIGYFIVVISLILSSQNGYVYIGILVGATIIVINLIILGVLQRLSTKLAYFIPILLYIIPLAGYGGYESYMNSIEIENAEVDLTQYEPYKSDTKIARLEESSNLQLEEPLPTLDGATALYPVYSAFTRAVYPEGAYPHDNPMESEVIVSKTNDAYDKLASQDVDMIFAAGPSSIQKDRLGEEKVLTPIGKEGFVFFVHTSNPVESLTIEELQGIYSGEITDWKEVGGRDQEIIAFQRPEGSGSQTGLQNMMGDVPIMDPPTDQRVTGMGGVIKKASNYRNHRNAIGFSYRYFATQMVKKHGIKLVNVNDVAPDVESIQSGAYPLIGEFYAITNGTDNPQIEAFKKWILSEQGQSLIEKTGYVPIGK</sequence>
<dbReference type="PANTHER" id="PTHR30570">
    <property type="entry name" value="PERIPLASMIC PHOSPHATE BINDING COMPONENT OF PHOSPHATE ABC TRANSPORTER"/>
    <property type="match status" value="1"/>
</dbReference>
<keyword evidence="9" id="KW-1133">Transmembrane helix</keyword>
<dbReference type="Pfam" id="PF12849">
    <property type="entry name" value="PBP_like_2"/>
    <property type="match status" value="1"/>
</dbReference>
<evidence type="ECO:0000259" key="10">
    <source>
        <dbReference type="Pfam" id="PF12849"/>
    </source>
</evidence>
<feature type="transmembrane region" description="Helical" evidence="9">
    <location>
        <begin position="64"/>
        <end position="83"/>
    </location>
</feature>
<keyword evidence="9" id="KW-0472">Membrane</keyword>
<dbReference type="InterPro" id="IPR050811">
    <property type="entry name" value="Phosphate_ABC_transporter"/>
</dbReference>
<keyword evidence="8" id="KW-0449">Lipoprotein</keyword>
<dbReference type="SUPFAM" id="SSF53850">
    <property type="entry name" value="Periplasmic binding protein-like II"/>
    <property type="match status" value="1"/>
</dbReference>
<evidence type="ECO:0000256" key="7">
    <source>
        <dbReference type="ARBA" id="ARBA00023139"/>
    </source>
</evidence>
<keyword evidence="5" id="KW-0592">Phosphate transport</keyword>
<comment type="subcellular location">
    <subcellularLocation>
        <location evidence="2">Cell membrane</location>
        <topology evidence="2">Lipid-anchor</topology>
    </subcellularLocation>
</comment>
<keyword evidence="7" id="KW-0564">Palmitate</keyword>
<proteinExistence type="inferred from homology"/>
<evidence type="ECO:0000313" key="11">
    <source>
        <dbReference type="EMBL" id="KGP71479.1"/>
    </source>
</evidence>
<dbReference type="GO" id="GO:0005886">
    <property type="term" value="C:plasma membrane"/>
    <property type="evidence" value="ECO:0007669"/>
    <property type="project" value="UniProtKB-SubCell"/>
</dbReference>
<evidence type="ECO:0000256" key="1">
    <source>
        <dbReference type="ARBA" id="ARBA00002841"/>
    </source>
</evidence>
<keyword evidence="5" id="KW-0813">Transport</keyword>
<feature type="transmembrane region" description="Helical" evidence="9">
    <location>
        <begin position="7"/>
        <end position="29"/>
    </location>
</feature>
<dbReference type="STRING" id="1385514.N782_18595"/>
<dbReference type="OrthoDB" id="9790048at2"/>
<evidence type="ECO:0000256" key="5">
    <source>
        <dbReference type="ARBA" id="ARBA00022592"/>
    </source>
</evidence>
<keyword evidence="6" id="KW-0732">Signal</keyword>
<evidence type="ECO:0000313" key="12">
    <source>
        <dbReference type="Proteomes" id="UP000030147"/>
    </source>
</evidence>
<keyword evidence="9" id="KW-0812">Transmembrane</keyword>
<evidence type="ECO:0000256" key="2">
    <source>
        <dbReference type="ARBA" id="ARBA00004193"/>
    </source>
</evidence>
<organism evidence="11 12">
    <name type="scientific">Pontibacillus yanchengensis Y32</name>
    <dbReference type="NCBI Taxonomy" id="1385514"/>
    <lineage>
        <taxon>Bacteria</taxon>
        <taxon>Bacillati</taxon>
        <taxon>Bacillota</taxon>
        <taxon>Bacilli</taxon>
        <taxon>Bacillales</taxon>
        <taxon>Bacillaceae</taxon>
        <taxon>Pontibacillus</taxon>
    </lineage>
</organism>
<dbReference type="EMBL" id="AVBF01000061">
    <property type="protein sequence ID" value="KGP71479.1"/>
    <property type="molecule type" value="Genomic_DNA"/>
</dbReference>
<keyword evidence="12" id="KW-1185">Reference proteome</keyword>
<accession>A0A0A2T7I2</accession>
<evidence type="ECO:0000256" key="4">
    <source>
        <dbReference type="ARBA" id="ARBA00011529"/>
    </source>
</evidence>
<comment type="similarity">
    <text evidence="3">Belongs to the PstS family.</text>
</comment>
<dbReference type="eggNOG" id="COG0226">
    <property type="taxonomic scope" value="Bacteria"/>
</dbReference>
<evidence type="ECO:0000256" key="3">
    <source>
        <dbReference type="ARBA" id="ARBA00008725"/>
    </source>
</evidence>
<name>A0A0A2T7I2_9BACI</name>
<feature type="domain" description="PBP" evidence="10">
    <location>
        <begin position="130"/>
        <end position="366"/>
    </location>
</feature>
<dbReference type="GO" id="GO:0006817">
    <property type="term" value="P:phosphate ion transport"/>
    <property type="evidence" value="ECO:0007669"/>
    <property type="project" value="UniProtKB-KW"/>
</dbReference>
<evidence type="ECO:0000256" key="6">
    <source>
        <dbReference type="ARBA" id="ARBA00022729"/>
    </source>
</evidence>
<comment type="function">
    <text evidence="1">Part of the ABC transporter complex PstSACB involved in phosphate import.</text>
</comment>
<gene>
    <name evidence="11" type="ORF">N782_18595</name>
</gene>
<dbReference type="AlphaFoldDB" id="A0A0A2T7I2"/>
<dbReference type="Gene3D" id="3.40.190.10">
    <property type="entry name" value="Periplasmic binding protein-like II"/>
    <property type="match status" value="2"/>
</dbReference>
<feature type="transmembrane region" description="Helical" evidence="9">
    <location>
        <begin position="35"/>
        <end position="57"/>
    </location>
</feature>
<dbReference type="InterPro" id="IPR024370">
    <property type="entry name" value="PBP_domain"/>
</dbReference>
<reference evidence="11 12" key="1">
    <citation type="journal article" date="2015" name="Stand. Genomic Sci.">
        <title>High quality draft genome sequence of the moderately halophilic bacterium Pontibacillus yanchengensis Y32(T) and comparison among Pontibacillus genomes.</title>
        <authorList>
            <person name="Huang J."/>
            <person name="Qiao Z.X."/>
            <person name="Tang J.W."/>
            <person name="Wang G."/>
        </authorList>
    </citation>
    <scope>NUCLEOTIDE SEQUENCE [LARGE SCALE GENOMIC DNA]</scope>
    <source>
        <strain evidence="11 12">Y32</strain>
    </source>
</reference>
<dbReference type="RefSeq" id="WP_036822793.1">
    <property type="nucleotide sequence ID" value="NZ_AVBF01000061.1"/>
</dbReference>
<evidence type="ECO:0000256" key="8">
    <source>
        <dbReference type="ARBA" id="ARBA00023288"/>
    </source>
</evidence>
<dbReference type="PANTHER" id="PTHR30570:SF1">
    <property type="entry name" value="PHOSPHATE-BINDING PROTEIN PSTS"/>
    <property type="match status" value="1"/>
</dbReference>
<evidence type="ECO:0000256" key="9">
    <source>
        <dbReference type="SAM" id="Phobius"/>
    </source>
</evidence>
<comment type="subunit">
    <text evidence="4">The complex is composed of two ATP-binding proteins (PstB), two transmembrane proteins (PstC and PstA) and a solute-binding protein (PstS).</text>
</comment>
<dbReference type="Proteomes" id="UP000030147">
    <property type="component" value="Unassembled WGS sequence"/>
</dbReference>
<protein>
    <submittedName>
        <fullName evidence="11">Membrane protein</fullName>
    </submittedName>
</protein>